<accession>F2IWQ0</accession>
<keyword evidence="2" id="KW-1185">Reference proteome</keyword>
<dbReference type="Gene3D" id="3.30.1360.120">
    <property type="entry name" value="Probable tRNA modification gtpase trme, domain 1"/>
    <property type="match status" value="1"/>
</dbReference>
<sequence length="61" mass="6858">MPIDLDPAAFPPGTATRTLFHKAEIVLWRTDEDVFVLEAWRTFLPYVEGLLADAALELSAR</sequence>
<evidence type="ECO:0000313" key="2">
    <source>
        <dbReference type="Proteomes" id="UP000008130"/>
    </source>
</evidence>
<dbReference type="InterPro" id="IPR007375">
    <property type="entry name" value="SoxG"/>
</dbReference>
<proteinExistence type="predicted"/>
<name>F2IWQ0_POLGS</name>
<dbReference type="EMBL" id="CP002568">
    <property type="protein sequence ID" value="ADZ70374.1"/>
    <property type="molecule type" value="Genomic_DNA"/>
</dbReference>
<gene>
    <name evidence="1" type="ordered locus">SL003B_1949</name>
</gene>
<dbReference type="KEGG" id="pgv:SL003B_1949"/>
<reference evidence="1 2" key="1">
    <citation type="journal article" date="2011" name="J. Bacteriol.">
        <title>Complete genome sequence of Polymorphum gilvum SL003B-26A1T, a crude oil-degrading bacterium from oil-polluted saline soil.</title>
        <authorList>
            <person name="Li S.G."/>
            <person name="Tang Y.Q."/>
            <person name="Nie Y."/>
            <person name="Cai M."/>
            <person name="Wu X.L."/>
        </authorList>
    </citation>
    <scope>NUCLEOTIDE SEQUENCE [LARGE SCALE GENOMIC DNA]</scope>
    <source>
        <strain evidence="2">LMG 25793 / CGMCC 1.9160 / SL003B-26A1</strain>
    </source>
</reference>
<dbReference type="STRING" id="991905.SL003B_1949"/>
<evidence type="ECO:0000313" key="1">
    <source>
        <dbReference type="EMBL" id="ADZ70374.1"/>
    </source>
</evidence>
<dbReference type="HOGENOM" id="CLU_2918723_0_0_5"/>
<dbReference type="AlphaFoldDB" id="F2IWQ0"/>
<dbReference type="InterPro" id="IPR027266">
    <property type="entry name" value="TrmE/GcvT-like"/>
</dbReference>
<dbReference type="eggNOG" id="COG4583">
    <property type="taxonomic scope" value="Bacteria"/>
</dbReference>
<dbReference type="Pfam" id="PF04268">
    <property type="entry name" value="SoxG"/>
    <property type="match status" value="1"/>
</dbReference>
<dbReference type="Proteomes" id="UP000008130">
    <property type="component" value="Chromosome"/>
</dbReference>
<organism evidence="1 2">
    <name type="scientific">Polymorphum gilvum (strain LMG 25793 / CGMCC 1.9160 / SL003B-26A1)</name>
    <dbReference type="NCBI Taxonomy" id="991905"/>
    <lineage>
        <taxon>Bacteria</taxon>
        <taxon>Pseudomonadati</taxon>
        <taxon>Pseudomonadota</taxon>
        <taxon>Alphaproteobacteria</taxon>
        <taxon>Rhodobacterales</taxon>
        <taxon>Paracoccaceae</taxon>
        <taxon>Polymorphum</taxon>
    </lineage>
</organism>
<protein>
    <submittedName>
        <fullName evidence="1">Sarcosine oxidase, gamma subunit</fullName>
    </submittedName>
</protein>